<keyword evidence="4 5" id="KW-0472">Membrane</keyword>
<dbReference type="GO" id="GO:0005886">
    <property type="term" value="C:plasma membrane"/>
    <property type="evidence" value="ECO:0007669"/>
    <property type="project" value="TreeGrafter"/>
</dbReference>
<feature type="transmembrane region" description="Helical" evidence="5">
    <location>
        <begin position="362"/>
        <end position="384"/>
    </location>
</feature>
<dbReference type="InterPro" id="IPR020846">
    <property type="entry name" value="MFS_dom"/>
</dbReference>
<reference evidence="7 8" key="1">
    <citation type="submission" date="2018-05" db="EMBL/GenBank/DDBJ databases">
        <title>Whole genome sequencing for identification of molecular markers to develop diagnostic detection tools for the regulated plant pathogen Lachnellula willkommii.</title>
        <authorList>
            <person name="Giroux E."/>
            <person name="Bilodeau G."/>
        </authorList>
    </citation>
    <scope>NUCLEOTIDE SEQUENCE [LARGE SCALE GENOMIC DNA]</scope>
    <source>
        <strain evidence="7 8">CBS 203.66</strain>
    </source>
</reference>
<proteinExistence type="predicted"/>
<feature type="transmembrane region" description="Helical" evidence="5">
    <location>
        <begin position="457"/>
        <end position="476"/>
    </location>
</feature>
<dbReference type="AlphaFoldDB" id="A0A8T9B089"/>
<dbReference type="InterPro" id="IPR036259">
    <property type="entry name" value="MFS_trans_sf"/>
</dbReference>
<dbReference type="InterPro" id="IPR011701">
    <property type="entry name" value="MFS"/>
</dbReference>
<dbReference type="EMBL" id="QGMF01001123">
    <property type="protein sequence ID" value="TVY13075.1"/>
    <property type="molecule type" value="Genomic_DNA"/>
</dbReference>
<feature type="transmembrane region" description="Helical" evidence="5">
    <location>
        <begin position="189"/>
        <end position="207"/>
    </location>
</feature>
<dbReference type="PROSITE" id="PS50850">
    <property type="entry name" value="MFS"/>
    <property type="match status" value="1"/>
</dbReference>
<keyword evidence="2 5" id="KW-0812">Transmembrane</keyword>
<dbReference type="OrthoDB" id="4139357at2759"/>
<feature type="transmembrane region" description="Helical" evidence="5">
    <location>
        <begin position="156"/>
        <end position="177"/>
    </location>
</feature>
<dbReference type="Proteomes" id="UP000469559">
    <property type="component" value="Unassembled WGS sequence"/>
</dbReference>
<keyword evidence="8" id="KW-1185">Reference proteome</keyword>
<dbReference type="PANTHER" id="PTHR23501:SF59">
    <property type="entry name" value="MAJOR FACILITATOR SUPERFAMILY (MFS) PROFILE DOMAIN-CONTAINING PROTEIN-RELATED"/>
    <property type="match status" value="1"/>
</dbReference>
<evidence type="ECO:0000313" key="7">
    <source>
        <dbReference type="EMBL" id="TVY13075.1"/>
    </source>
</evidence>
<sequence length="578" mass="63362">MYSQQDFKVIEANLNDEKVVGNVLQNQLQGIESRSPTTSTTSVLEKSTLDTQSHVSKGDWHFLAAFGCLSLINLMCAIDATILSVALPTMAVKLNGSAIEAFWTGTSFLLTSTVFQPSWASFSHIFGRKPILLLALSLFTLGAIIAALANDFTLLLVGRSIQGIGGGGLMALTYVIVTDMVTLRDRGKWFSIISLQWAIGSVTGPVIGGAFTEKSTWRWIFWLNIPFCLIAFITIPISLKLNHKDGLIIEKLKAIDWIGTVLFVSSITGLLIPLTWGGVMYDWKSWRTLFPLIISFIGMIFFLLYSKYFASEPLIKGSIFHKATAKVGYFGTFIHGVIVWSLLYYMPLYYEVAKNYNSIESGIAIFPFTFTTAPAAIVVGFIITKTGKYRPSIWVGWVLTTVGLGLLIILKEDTTTPQWIFLSLAAGLGTGILYSAQSFAVQASASNMDLPYAAAMYSFFRSLGQTFGVACGGAIFQNAFKHKLSLNPILSPESTQWARDASAIVQIVKSLPDSNEIKGEIVAAYVDSFRVIWIVMCALASVALLLSLIFVKGISLDRELETEQGFRYEARASPPSGI</sequence>
<keyword evidence="3 5" id="KW-1133">Transmembrane helix</keyword>
<dbReference type="Pfam" id="PF07690">
    <property type="entry name" value="MFS_1"/>
    <property type="match status" value="2"/>
</dbReference>
<organism evidence="7 8">
    <name type="scientific">Lachnellula arida</name>
    <dbReference type="NCBI Taxonomy" id="1316785"/>
    <lineage>
        <taxon>Eukaryota</taxon>
        <taxon>Fungi</taxon>
        <taxon>Dikarya</taxon>
        <taxon>Ascomycota</taxon>
        <taxon>Pezizomycotina</taxon>
        <taxon>Leotiomycetes</taxon>
        <taxon>Helotiales</taxon>
        <taxon>Lachnaceae</taxon>
        <taxon>Lachnellula</taxon>
    </lineage>
</organism>
<feature type="transmembrane region" description="Helical" evidence="5">
    <location>
        <begin position="288"/>
        <end position="306"/>
    </location>
</feature>
<feature type="transmembrane region" description="Helical" evidence="5">
    <location>
        <begin position="131"/>
        <end position="150"/>
    </location>
</feature>
<dbReference type="FunFam" id="1.20.1720.10:FF:000018">
    <property type="entry name" value="Putative MFS multidrug transporter"/>
    <property type="match status" value="1"/>
</dbReference>
<evidence type="ECO:0000313" key="8">
    <source>
        <dbReference type="Proteomes" id="UP000469559"/>
    </source>
</evidence>
<dbReference type="PRINTS" id="PR01036">
    <property type="entry name" value="TCRTETB"/>
</dbReference>
<evidence type="ECO:0000259" key="6">
    <source>
        <dbReference type="PROSITE" id="PS50850"/>
    </source>
</evidence>
<feature type="transmembrane region" description="Helical" evidence="5">
    <location>
        <begin position="416"/>
        <end position="436"/>
    </location>
</feature>
<evidence type="ECO:0000256" key="5">
    <source>
        <dbReference type="SAM" id="Phobius"/>
    </source>
</evidence>
<feature type="transmembrane region" description="Helical" evidence="5">
    <location>
        <begin position="391"/>
        <end position="410"/>
    </location>
</feature>
<gene>
    <name evidence="7" type="primary">FUS6_12</name>
    <name evidence="7" type="ORF">LARI1_G008798</name>
</gene>
<comment type="caution">
    <text evidence="7">The sequence shown here is derived from an EMBL/GenBank/DDBJ whole genome shotgun (WGS) entry which is preliminary data.</text>
</comment>
<feature type="transmembrane region" description="Helical" evidence="5">
    <location>
        <begin position="327"/>
        <end position="350"/>
    </location>
</feature>
<dbReference type="FunFam" id="1.20.1250.20:FF:000504">
    <property type="entry name" value="Similar to MFS multidrug transporter"/>
    <property type="match status" value="1"/>
</dbReference>
<evidence type="ECO:0000256" key="1">
    <source>
        <dbReference type="ARBA" id="ARBA00004141"/>
    </source>
</evidence>
<dbReference type="SUPFAM" id="SSF103473">
    <property type="entry name" value="MFS general substrate transporter"/>
    <property type="match status" value="1"/>
</dbReference>
<dbReference type="GO" id="GO:0022857">
    <property type="term" value="F:transmembrane transporter activity"/>
    <property type="evidence" value="ECO:0007669"/>
    <property type="project" value="InterPro"/>
</dbReference>
<feature type="transmembrane region" description="Helical" evidence="5">
    <location>
        <begin position="254"/>
        <end position="276"/>
    </location>
</feature>
<feature type="transmembrane region" description="Helical" evidence="5">
    <location>
        <begin position="99"/>
        <end position="119"/>
    </location>
</feature>
<evidence type="ECO:0000256" key="2">
    <source>
        <dbReference type="ARBA" id="ARBA00022692"/>
    </source>
</evidence>
<accession>A0A8T9B089</accession>
<feature type="domain" description="Major facilitator superfamily (MFS) profile" evidence="6">
    <location>
        <begin position="65"/>
        <end position="555"/>
    </location>
</feature>
<dbReference type="Gene3D" id="1.20.1250.20">
    <property type="entry name" value="MFS general substrate transporter like domains"/>
    <property type="match status" value="1"/>
</dbReference>
<dbReference type="PANTHER" id="PTHR23501">
    <property type="entry name" value="MAJOR FACILITATOR SUPERFAMILY"/>
    <property type="match status" value="1"/>
</dbReference>
<feature type="transmembrane region" description="Helical" evidence="5">
    <location>
        <begin position="531"/>
        <end position="551"/>
    </location>
</feature>
<comment type="subcellular location">
    <subcellularLocation>
        <location evidence="1">Membrane</location>
        <topology evidence="1">Multi-pass membrane protein</topology>
    </subcellularLocation>
</comment>
<feature type="transmembrane region" description="Helical" evidence="5">
    <location>
        <begin position="62"/>
        <end position="87"/>
    </location>
</feature>
<feature type="transmembrane region" description="Helical" evidence="5">
    <location>
        <begin position="219"/>
        <end position="242"/>
    </location>
</feature>
<evidence type="ECO:0000256" key="3">
    <source>
        <dbReference type="ARBA" id="ARBA00022989"/>
    </source>
</evidence>
<protein>
    <submittedName>
        <fullName evidence="7">Efflux pump FUS6</fullName>
    </submittedName>
</protein>
<evidence type="ECO:0000256" key="4">
    <source>
        <dbReference type="ARBA" id="ARBA00023136"/>
    </source>
</evidence>
<dbReference type="Gene3D" id="1.20.1720.10">
    <property type="entry name" value="Multidrug resistance protein D"/>
    <property type="match status" value="1"/>
</dbReference>
<name>A0A8T9B089_9HELO</name>